<keyword evidence="2" id="KW-1133">Transmembrane helix</keyword>
<name>A0A820LT37_9BILA</name>
<feature type="region of interest" description="Disordered" evidence="1">
    <location>
        <begin position="1"/>
        <end position="20"/>
    </location>
</feature>
<accession>A0A820LT37</accession>
<keyword evidence="2" id="KW-0812">Transmembrane</keyword>
<dbReference type="EMBL" id="CAJOAZ010022019">
    <property type="protein sequence ID" value="CAF4361823.1"/>
    <property type="molecule type" value="Genomic_DNA"/>
</dbReference>
<evidence type="ECO:0000313" key="4">
    <source>
        <dbReference type="Proteomes" id="UP000663844"/>
    </source>
</evidence>
<evidence type="ECO:0000256" key="1">
    <source>
        <dbReference type="SAM" id="MobiDB-lite"/>
    </source>
</evidence>
<protein>
    <submittedName>
        <fullName evidence="3">Uncharacterized protein</fullName>
    </submittedName>
</protein>
<dbReference type="AlphaFoldDB" id="A0A820LT37"/>
<evidence type="ECO:0000256" key="2">
    <source>
        <dbReference type="SAM" id="Phobius"/>
    </source>
</evidence>
<reference evidence="3" key="1">
    <citation type="submission" date="2021-02" db="EMBL/GenBank/DDBJ databases">
        <authorList>
            <person name="Nowell W R."/>
        </authorList>
    </citation>
    <scope>NUCLEOTIDE SEQUENCE</scope>
</reference>
<feature type="compositionally biased region" description="Polar residues" evidence="1">
    <location>
        <begin position="1"/>
        <end position="11"/>
    </location>
</feature>
<evidence type="ECO:0000313" key="3">
    <source>
        <dbReference type="EMBL" id="CAF4361823.1"/>
    </source>
</evidence>
<gene>
    <name evidence="3" type="ORF">OXD698_LOCUS49351</name>
</gene>
<proteinExistence type="predicted"/>
<dbReference type="Proteomes" id="UP000663844">
    <property type="component" value="Unassembled WGS sequence"/>
</dbReference>
<keyword evidence="2" id="KW-0472">Membrane</keyword>
<comment type="caution">
    <text evidence="3">The sequence shown here is derived from an EMBL/GenBank/DDBJ whole genome shotgun (WGS) entry which is preliminary data.</text>
</comment>
<feature type="transmembrane region" description="Helical" evidence="2">
    <location>
        <begin position="24"/>
        <end position="48"/>
    </location>
</feature>
<sequence>MYTRQELQSKCSSSSLSSSSSTNLALLIVLPILGVIILIIILAIILYWKIVRSKSNENIQDITFRSNTINDEHL</sequence>
<organism evidence="3 4">
    <name type="scientific">Adineta steineri</name>
    <dbReference type="NCBI Taxonomy" id="433720"/>
    <lineage>
        <taxon>Eukaryota</taxon>
        <taxon>Metazoa</taxon>
        <taxon>Spiralia</taxon>
        <taxon>Gnathifera</taxon>
        <taxon>Rotifera</taxon>
        <taxon>Eurotatoria</taxon>
        <taxon>Bdelloidea</taxon>
        <taxon>Adinetida</taxon>
        <taxon>Adinetidae</taxon>
        <taxon>Adineta</taxon>
    </lineage>
</organism>